<keyword evidence="2" id="KW-1185">Reference proteome</keyword>
<dbReference type="Proteomes" id="UP001066276">
    <property type="component" value="Chromosome 6"/>
</dbReference>
<accession>A0AAV7Q843</accession>
<name>A0AAV7Q843_PLEWA</name>
<gene>
    <name evidence="1" type="ORF">NDU88_002841</name>
</gene>
<evidence type="ECO:0000313" key="1">
    <source>
        <dbReference type="EMBL" id="KAJ1136424.1"/>
    </source>
</evidence>
<dbReference type="AlphaFoldDB" id="A0AAV7Q843"/>
<reference evidence="1" key="1">
    <citation type="journal article" date="2022" name="bioRxiv">
        <title>Sequencing and chromosome-scale assembly of the giantPleurodeles waltlgenome.</title>
        <authorList>
            <person name="Brown T."/>
            <person name="Elewa A."/>
            <person name="Iarovenko S."/>
            <person name="Subramanian E."/>
            <person name="Araus A.J."/>
            <person name="Petzold A."/>
            <person name="Susuki M."/>
            <person name="Suzuki K.-i.T."/>
            <person name="Hayashi T."/>
            <person name="Toyoda A."/>
            <person name="Oliveira C."/>
            <person name="Osipova E."/>
            <person name="Leigh N.D."/>
            <person name="Simon A."/>
            <person name="Yun M.H."/>
        </authorList>
    </citation>
    <scope>NUCLEOTIDE SEQUENCE</scope>
    <source>
        <strain evidence="1">20211129_DDA</strain>
        <tissue evidence="1">Liver</tissue>
    </source>
</reference>
<protein>
    <submittedName>
        <fullName evidence="1">Uncharacterized protein</fullName>
    </submittedName>
</protein>
<organism evidence="1 2">
    <name type="scientific">Pleurodeles waltl</name>
    <name type="common">Iberian ribbed newt</name>
    <dbReference type="NCBI Taxonomy" id="8319"/>
    <lineage>
        <taxon>Eukaryota</taxon>
        <taxon>Metazoa</taxon>
        <taxon>Chordata</taxon>
        <taxon>Craniata</taxon>
        <taxon>Vertebrata</taxon>
        <taxon>Euteleostomi</taxon>
        <taxon>Amphibia</taxon>
        <taxon>Batrachia</taxon>
        <taxon>Caudata</taxon>
        <taxon>Salamandroidea</taxon>
        <taxon>Salamandridae</taxon>
        <taxon>Pleurodelinae</taxon>
        <taxon>Pleurodeles</taxon>
    </lineage>
</organism>
<dbReference type="EMBL" id="JANPWB010000010">
    <property type="protein sequence ID" value="KAJ1136424.1"/>
    <property type="molecule type" value="Genomic_DNA"/>
</dbReference>
<sequence length="100" mass="11411">MCSPTDACRVSWWTEFEALSGKWRVPLTDVLSGRSPLRRRMDQTLAYVFLNNFDGRRWPYRQQQGRVAQTGRSPVHWPELGVPSGGPAWLSVRSGKGRAH</sequence>
<evidence type="ECO:0000313" key="2">
    <source>
        <dbReference type="Proteomes" id="UP001066276"/>
    </source>
</evidence>
<proteinExistence type="predicted"/>
<comment type="caution">
    <text evidence="1">The sequence shown here is derived from an EMBL/GenBank/DDBJ whole genome shotgun (WGS) entry which is preliminary data.</text>
</comment>